<dbReference type="AlphaFoldDB" id="A0A1M7THW0"/>
<dbReference type="EMBL" id="FRDI01000012">
    <property type="protein sequence ID" value="SHN70223.1"/>
    <property type="molecule type" value="Genomic_DNA"/>
</dbReference>
<evidence type="ECO:0000313" key="2">
    <source>
        <dbReference type="EMBL" id="SHN70223.1"/>
    </source>
</evidence>
<gene>
    <name evidence="2" type="ORF">SAMN02745728_02015</name>
</gene>
<feature type="chain" id="PRO_5013065512" evidence="1">
    <location>
        <begin position="19"/>
        <end position="277"/>
    </location>
</feature>
<feature type="signal peptide" evidence="1">
    <location>
        <begin position="1"/>
        <end position="18"/>
    </location>
</feature>
<name>A0A1M7THW0_9BACT</name>
<keyword evidence="1" id="KW-0732">Signal</keyword>
<keyword evidence="3" id="KW-1185">Reference proteome</keyword>
<evidence type="ECO:0000313" key="3">
    <source>
        <dbReference type="Proteomes" id="UP000186469"/>
    </source>
</evidence>
<dbReference type="STRING" id="1121455.SAMN02745728_02015"/>
<dbReference type="RefSeq" id="WP_072697693.1">
    <property type="nucleotide sequence ID" value="NZ_FRDI01000012.1"/>
</dbReference>
<organism evidence="2 3">
    <name type="scientific">Desulfovibrio litoralis DSM 11393</name>
    <dbReference type="NCBI Taxonomy" id="1121455"/>
    <lineage>
        <taxon>Bacteria</taxon>
        <taxon>Pseudomonadati</taxon>
        <taxon>Thermodesulfobacteriota</taxon>
        <taxon>Desulfovibrionia</taxon>
        <taxon>Desulfovibrionales</taxon>
        <taxon>Desulfovibrionaceae</taxon>
        <taxon>Desulfovibrio</taxon>
    </lineage>
</organism>
<sequence>MKILIVFILLFTVCSASANDKPQQLTPFQKELWDKVKLILDKRYAENKITPNPMSKAELDALRVPYTLDKKVTMPIPWDMRLLLGYDRNFHLWGSHADRPLFQPYIENRENIYQPESSETRIGMAFGLLSMVDPESYKVIIKDRTPKEVLKDVFDEIIRESGNLPTTMELSQIGGSEIPMLWFAKQSNGCTPVLHSNYLRNVCLLDYVAQVMMQVEVPQFHSGHDIPYLVNPVEYEKGLKELEPQFKQLESALNKQTQDIQAKVEAVFHKELEKQKK</sequence>
<reference evidence="2 3" key="1">
    <citation type="submission" date="2016-12" db="EMBL/GenBank/DDBJ databases">
        <authorList>
            <person name="Song W.-J."/>
            <person name="Kurnit D.M."/>
        </authorList>
    </citation>
    <scope>NUCLEOTIDE SEQUENCE [LARGE SCALE GENOMIC DNA]</scope>
    <source>
        <strain evidence="2 3">DSM 11393</strain>
    </source>
</reference>
<protein>
    <submittedName>
        <fullName evidence="2">Uncharacterized protein</fullName>
    </submittedName>
</protein>
<proteinExistence type="predicted"/>
<evidence type="ECO:0000256" key="1">
    <source>
        <dbReference type="SAM" id="SignalP"/>
    </source>
</evidence>
<accession>A0A1M7THW0</accession>
<dbReference type="Proteomes" id="UP000186469">
    <property type="component" value="Unassembled WGS sequence"/>
</dbReference>